<feature type="transmembrane region" description="Helical" evidence="1">
    <location>
        <begin position="71"/>
        <end position="92"/>
    </location>
</feature>
<keyword evidence="1" id="KW-0812">Transmembrane</keyword>
<evidence type="ECO:0000256" key="1">
    <source>
        <dbReference type="SAM" id="Phobius"/>
    </source>
</evidence>
<accession>A0A941GM34</accession>
<name>A0A941GM34_9CHRO</name>
<reference evidence="2" key="1">
    <citation type="submission" date="2021-02" db="EMBL/GenBank/DDBJ databases">
        <title>Metagenome analyses of Stigonema ocellatum DSM 106950, Chlorogloea purpurea SAG 13.99 and Gomphosphaeria aponina DSM 107014.</title>
        <authorList>
            <person name="Marter P."/>
            <person name="Huang S."/>
        </authorList>
    </citation>
    <scope>NUCLEOTIDE SEQUENCE</scope>
    <source>
        <strain evidence="2">JP213</strain>
    </source>
</reference>
<organism evidence="2 3">
    <name type="scientific">Gomphosphaeria aponina SAG 52.96 = DSM 107014</name>
    <dbReference type="NCBI Taxonomy" id="1521640"/>
    <lineage>
        <taxon>Bacteria</taxon>
        <taxon>Bacillati</taxon>
        <taxon>Cyanobacteriota</taxon>
        <taxon>Cyanophyceae</taxon>
        <taxon>Oscillatoriophycideae</taxon>
        <taxon>Chroococcales</taxon>
        <taxon>Gomphosphaeriaceae</taxon>
        <taxon>Gomphosphaeria</taxon>
    </lineage>
</organism>
<feature type="transmembrane region" description="Helical" evidence="1">
    <location>
        <begin position="48"/>
        <end position="65"/>
    </location>
</feature>
<keyword evidence="1" id="KW-1133">Transmembrane helix</keyword>
<dbReference type="AlphaFoldDB" id="A0A941GM34"/>
<sequence length="101" mass="11398">MKQEEENQETETLKTERIKTPIIFEENLQYLQKLSSQIKDWFKSLSPIGKVTVLIGGLILGGSLINSLLQVVISGLSIAILGLVVYFLYKYLIVNQEGNQK</sequence>
<keyword evidence="1" id="KW-0472">Membrane</keyword>
<dbReference type="Proteomes" id="UP000767446">
    <property type="component" value="Unassembled WGS sequence"/>
</dbReference>
<comment type="caution">
    <text evidence="2">The sequence shown here is derived from an EMBL/GenBank/DDBJ whole genome shotgun (WGS) entry which is preliminary data.</text>
</comment>
<evidence type="ECO:0000313" key="3">
    <source>
        <dbReference type="Proteomes" id="UP000767446"/>
    </source>
</evidence>
<protein>
    <submittedName>
        <fullName evidence="2">Uncharacterized protein</fullName>
    </submittedName>
</protein>
<gene>
    <name evidence="2" type="ORF">DSM107014_01770</name>
</gene>
<evidence type="ECO:0000313" key="2">
    <source>
        <dbReference type="EMBL" id="MBR8826629.1"/>
    </source>
</evidence>
<proteinExistence type="predicted"/>
<dbReference type="EMBL" id="JADQBC010000007">
    <property type="protein sequence ID" value="MBR8826629.1"/>
    <property type="molecule type" value="Genomic_DNA"/>
</dbReference>